<organism evidence="2">
    <name type="scientific">hydrothermal vent metagenome</name>
    <dbReference type="NCBI Taxonomy" id="652676"/>
    <lineage>
        <taxon>unclassified sequences</taxon>
        <taxon>metagenomes</taxon>
        <taxon>ecological metagenomes</taxon>
    </lineage>
</organism>
<feature type="non-terminal residue" evidence="2">
    <location>
        <position position="54"/>
    </location>
</feature>
<protein>
    <recommendedName>
        <fullName evidence="1">DUF5615 domain-containing protein</fullName>
    </recommendedName>
</protein>
<dbReference type="Pfam" id="PF18480">
    <property type="entry name" value="DUF5615"/>
    <property type="match status" value="1"/>
</dbReference>
<dbReference type="AlphaFoldDB" id="A0A3B0UMT4"/>
<gene>
    <name evidence="2" type="ORF">MNBD_BACTEROID06-1022</name>
</gene>
<sequence length="54" mass="5999">MKLIVNAQLPPSLARFLETERGENAVHVMDLMMMESPDSAIWDLALKDGSVIIT</sequence>
<accession>A0A3B0UMT4</accession>
<dbReference type="InterPro" id="IPR041049">
    <property type="entry name" value="DUF5615"/>
</dbReference>
<reference evidence="2" key="1">
    <citation type="submission" date="2018-06" db="EMBL/GenBank/DDBJ databases">
        <authorList>
            <person name="Zhirakovskaya E."/>
        </authorList>
    </citation>
    <scope>NUCLEOTIDE SEQUENCE</scope>
</reference>
<feature type="domain" description="DUF5615" evidence="1">
    <location>
        <begin position="1"/>
        <end position="54"/>
    </location>
</feature>
<proteinExistence type="predicted"/>
<evidence type="ECO:0000259" key="1">
    <source>
        <dbReference type="Pfam" id="PF18480"/>
    </source>
</evidence>
<evidence type="ECO:0000313" key="2">
    <source>
        <dbReference type="EMBL" id="VAW29533.1"/>
    </source>
</evidence>
<name>A0A3B0UMT4_9ZZZZ</name>
<dbReference type="EMBL" id="UOES01000590">
    <property type="protein sequence ID" value="VAW29533.1"/>
    <property type="molecule type" value="Genomic_DNA"/>
</dbReference>